<accession>A0A4Q0YQX4</accession>
<sequence length="161" mass="18929">MQPNVLWRQTNRVCDLLTIAHQFGHVMHYNLSMDSQPFYRFMPINIVKETFGFFWEALGLAYLCAIADEQTQDMLQRSYSLRSYHQWEEALRLKKEQKAKPALFYPLARQLGEKLALQVLQQTLSKNDVMSLMQRGKNLSTEELIVVTNSVKYLKTTPYYV</sequence>
<evidence type="ECO:0000313" key="1">
    <source>
        <dbReference type="EMBL" id="RXJ73476.1"/>
    </source>
</evidence>
<protein>
    <recommendedName>
        <fullName evidence="3">Peptidase M3A/M3B catalytic domain-containing protein</fullName>
    </recommendedName>
</protein>
<dbReference type="Proteomes" id="UP000290287">
    <property type="component" value="Unassembled WGS sequence"/>
</dbReference>
<dbReference type="EMBL" id="PEIB01000009">
    <property type="protein sequence ID" value="RXJ73476.1"/>
    <property type="molecule type" value="Genomic_DNA"/>
</dbReference>
<dbReference type="InterPro" id="IPR042088">
    <property type="entry name" value="OligoPept_F_C"/>
</dbReference>
<dbReference type="OrthoDB" id="7067886at2"/>
<name>A0A4Q0YQX4_9GAMM</name>
<dbReference type="SUPFAM" id="SSF55486">
    <property type="entry name" value="Metalloproteases ('zincins'), catalytic domain"/>
    <property type="match status" value="1"/>
</dbReference>
<reference evidence="1 2" key="1">
    <citation type="submission" date="2017-10" db="EMBL/GenBank/DDBJ databases">
        <title>Nyctiphanis sp. nov., isolated from the stomach of the euphausiid Nyctiphanes simplex (Hansen, 1911) in the Gulf of California.</title>
        <authorList>
            <person name="Gomez-Gil B."/>
            <person name="Aguilar-Mendez M."/>
            <person name="Lopez-Cortes A."/>
            <person name="Gomez-Gutierrez J."/>
            <person name="Roque A."/>
            <person name="Lang E."/>
            <person name="Gonzalez-Castillo A."/>
        </authorList>
    </citation>
    <scope>NUCLEOTIDE SEQUENCE [LARGE SCALE GENOMIC DNA]</scope>
    <source>
        <strain evidence="1 2">CAIM 600</strain>
    </source>
</reference>
<dbReference type="RefSeq" id="WP_129122079.1">
    <property type="nucleotide sequence ID" value="NZ_PEIB01000009.1"/>
</dbReference>
<proteinExistence type="predicted"/>
<gene>
    <name evidence="1" type="ORF">CS022_09535</name>
</gene>
<dbReference type="AlphaFoldDB" id="A0A4Q0YQX4"/>
<evidence type="ECO:0008006" key="3">
    <source>
        <dbReference type="Google" id="ProtNLM"/>
    </source>
</evidence>
<keyword evidence="2" id="KW-1185">Reference proteome</keyword>
<comment type="caution">
    <text evidence="1">The sequence shown here is derived from an EMBL/GenBank/DDBJ whole genome shotgun (WGS) entry which is preliminary data.</text>
</comment>
<dbReference type="Gene3D" id="1.10.1370.20">
    <property type="entry name" value="Oligoendopeptidase f, C-terminal domain"/>
    <property type="match status" value="1"/>
</dbReference>
<organism evidence="1 2">
    <name type="scientific">Veronia nyctiphanis</name>
    <dbReference type="NCBI Taxonomy" id="1278244"/>
    <lineage>
        <taxon>Bacteria</taxon>
        <taxon>Pseudomonadati</taxon>
        <taxon>Pseudomonadota</taxon>
        <taxon>Gammaproteobacteria</taxon>
        <taxon>Vibrionales</taxon>
        <taxon>Vibrionaceae</taxon>
        <taxon>Veronia</taxon>
    </lineage>
</organism>
<evidence type="ECO:0000313" key="2">
    <source>
        <dbReference type="Proteomes" id="UP000290287"/>
    </source>
</evidence>